<dbReference type="KEGG" id="mis:MICPUN_59754"/>
<organism evidence="2 3">
    <name type="scientific">Micromonas commoda (strain RCC299 / NOUM17 / CCMP2709)</name>
    <name type="common">Picoplanktonic green alga</name>
    <dbReference type="NCBI Taxonomy" id="296587"/>
    <lineage>
        <taxon>Eukaryota</taxon>
        <taxon>Viridiplantae</taxon>
        <taxon>Chlorophyta</taxon>
        <taxon>Mamiellophyceae</taxon>
        <taxon>Mamiellales</taxon>
        <taxon>Mamiellaceae</taxon>
        <taxon>Micromonas</taxon>
    </lineage>
</organism>
<dbReference type="AlphaFoldDB" id="C1E9K5"/>
<evidence type="ECO:0000313" key="2">
    <source>
        <dbReference type="EMBL" id="ACO64694.1"/>
    </source>
</evidence>
<dbReference type="InParanoid" id="C1E9K5"/>
<evidence type="ECO:0000256" key="1">
    <source>
        <dbReference type="SAM" id="MobiDB-lite"/>
    </source>
</evidence>
<accession>C1E9K5</accession>
<dbReference type="RefSeq" id="XP_002503436.1">
    <property type="nucleotide sequence ID" value="XM_002503390.1"/>
</dbReference>
<dbReference type="GeneID" id="8245084"/>
<proteinExistence type="predicted"/>
<keyword evidence="3" id="KW-1185">Reference proteome</keyword>
<name>C1E9K5_MICCC</name>
<reference evidence="2 3" key="1">
    <citation type="journal article" date="2009" name="Science">
        <title>Green evolution and dynamic adaptations revealed by genomes of the marine picoeukaryotes Micromonas.</title>
        <authorList>
            <person name="Worden A.Z."/>
            <person name="Lee J.H."/>
            <person name="Mock T."/>
            <person name="Rouze P."/>
            <person name="Simmons M.P."/>
            <person name="Aerts A.L."/>
            <person name="Allen A.E."/>
            <person name="Cuvelier M.L."/>
            <person name="Derelle E."/>
            <person name="Everett M.V."/>
            <person name="Foulon E."/>
            <person name="Grimwood J."/>
            <person name="Gundlach H."/>
            <person name="Henrissat B."/>
            <person name="Napoli C."/>
            <person name="McDonald S.M."/>
            <person name="Parker M.S."/>
            <person name="Rombauts S."/>
            <person name="Salamov A."/>
            <person name="Von Dassow P."/>
            <person name="Badger J.H."/>
            <person name="Coutinho P.M."/>
            <person name="Demir E."/>
            <person name="Dubchak I."/>
            <person name="Gentemann C."/>
            <person name="Eikrem W."/>
            <person name="Gready J.E."/>
            <person name="John U."/>
            <person name="Lanier W."/>
            <person name="Lindquist E.A."/>
            <person name="Lucas S."/>
            <person name="Mayer K.F."/>
            <person name="Moreau H."/>
            <person name="Not F."/>
            <person name="Otillar R."/>
            <person name="Panaud O."/>
            <person name="Pangilinan J."/>
            <person name="Paulsen I."/>
            <person name="Piegu B."/>
            <person name="Poliakov A."/>
            <person name="Robbens S."/>
            <person name="Schmutz J."/>
            <person name="Toulza E."/>
            <person name="Wyss T."/>
            <person name="Zelensky A."/>
            <person name="Zhou K."/>
            <person name="Armbrust E.V."/>
            <person name="Bhattacharya D."/>
            <person name="Goodenough U.W."/>
            <person name="Van de Peer Y."/>
            <person name="Grigoriev I.V."/>
        </authorList>
    </citation>
    <scope>NUCLEOTIDE SEQUENCE [LARGE SCALE GENOMIC DNA]</scope>
    <source>
        <strain evidence="3">RCC299 / NOUM17</strain>
    </source>
</reference>
<feature type="compositionally biased region" description="Basic residues" evidence="1">
    <location>
        <begin position="189"/>
        <end position="199"/>
    </location>
</feature>
<feature type="region of interest" description="Disordered" evidence="1">
    <location>
        <begin position="1"/>
        <end position="112"/>
    </location>
</feature>
<feature type="compositionally biased region" description="Low complexity" evidence="1">
    <location>
        <begin position="48"/>
        <end position="62"/>
    </location>
</feature>
<feature type="region of interest" description="Disordered" evidence="1">
    <location>
        <begin position="129"/>
        <end position="199"/>
    </location>
</feature>
<evidence type="ECO:0000313" key="3">
    <source>
        <dbReference type="Proteomes" id="UP000002009"/>
    </source>
</evidence>
<sequence>MAPPALDVSKDDPGDSPRGPLSVASDTSHSMESPSAAEDVDDDFTFDSPRASSPAFSPSSVSGNGTDGSFDRDYVWGVSPASVTKRDDGETGTAREPRPTGRERRDRAASSAAVVEAVVGAIASRPFQSSLGAGKHHPAGLRPTPPVDLGPETKAPISPRAAKAIGGWRVVRRPRPPAERSERSSRGSPRAKGRRLVFA</sequence>
<feature type="compositionally biased region" description="Polar residues" evidence="1">
    <location>
        <begin position="24"/>
        <end position="33"/>
    </location>
</feature>
<feature type="compositionally biased region" description="Basic and acidic residues" evidence="1">
    <location>
        <begin position="176"/>
        <end position="185"/>
    </location>
</feature>
<protein>
    <submittedName>
        <fullName evidence="2">Uncharacterized protein</fullName>
    </submittedName>
</protein>
<dbReference type="Proteomes" id="UP000002009">
    <property type="component" value="Chromosome 7"/>
</dbReference>
<feature type="compositionally biased region" description="Basic and acidic residues" evidence="1">
    <location>
        <begin position="84"/>
        <end position="108"/>
    </location>
</feature>
<dbReference type="EMBL" id="CP001328">
    <property type="protein sequence ID" value="ACO64694.1"/>
    <property type="molecule type" value="Genomic_DNA"/>
</dbReference>
<gene>
    <name evidence="2" type="ORF">MICPUN_59754</name>
</gene>